<comment type="caution">
    <text evidence="1">The sequence shown here is derived from an EMBL/GenBank/DDBJ whole genome shotgun (WGS) entry which is preliminary data.</text>
</comment>
<gene>
    <name evidence="1" type="ORF">ENR47_05600</name>
</gene>
<reference evidence="1" key="1">
    <citation type="journal article" date="2020" name="mSystems">
        <title>Genome- and Community-Level Interaction Insights into Carbon Utilization and Element Cycling Functions of Hydrothermarchaeota in Hydrothermal Sediment.</title>
        <authorList>
            <person name="Zhou Z."/>
            <person name="Liu Y."/>
            <person name="Xu W."/>
            <person name="Pan J."/>
            <person name="Luo Z.H."/>
            <person name="Li M."/>
        </authorList>
    </citation>
    <scope>NUCLEOTIDE SEQUENCE [LARGE SCALE GENOMIC DNA]</scope>
    <source>
        <strain evidence="1">SpSt-402</strain>
    </source>
</reference>
<dbReference type="AlphaFoldDB" id="A0A832H299"/>
<proteinExistence type="predicted"/>
<dbReference type="Gene3D" id="3.40.50.2000">
    <property type="entry name" value="Glycogen Phosphorylase B"/>
    <property type="match status" value="1"/>
</dbReference>
<organism evidence="1">
    <name type="scientific">Oscillatoriales cyanobacterium SpSt-402</name>
    <dbReference type="NCBI Taxonomy" id="2282168"/>
    <lineage>
        <taxon>Bacteria</taxon>
        <taxon>Bacillati</taxon>
        <taxon>Cyanobacteriota</taxon>
        <taxon>Cyanophyceae</taxon>
        <taxon>Oscillatoriophycideae</taxon>
        <taxon>Oscillatoriales</taxon>
    </lineage>
</organism>
<evidence type="ECO:0000313" key="1">
    <source>
        <dbReference type="EMBL" id="HGW93742.1"/>
    </source>
</evidence>
<dbReference type="SUPFAM" id="SSF53756">
    <property type="entry name" value="UDP-Glycosyltransferase/glycogen phosphorylase"/>
    <property type="match status" value="1"/>
</dbReference>
<sequence>MMQITRLQELAATNPYFASKLELLNPLPYPVYFVNRNPKWQDLLDNPASITDAQALYQRCVKTNDIWSVQPYLDLKLRGLNVHLVSKAISGKICVIPHYFCRPKDLLYRSYVVACYHDCPHAKLCEQRLVINRSQVLDETYHFITHRPQPNLKPRNPMRGTQIRNVVFKGYDHSLYAPFKSSEFVSALDAIGMKLVINSEATGANMMADWADYTETDVLLAVRNNTVFDILRKPALKLVNAWFAGCPAILGPEPAFQEIRQSELDYIEVRTPEEAIAALKRLQSDPDLYLAMVENGFKRAQDYTVNRVALEWRDLLAGPIAEGYKQWCNQSLMQKYIGRPIQYAKRVIEQRLADKEYQHHIHHGPRIL</sequence>
<protein>
    <submittedName>
        <fullName evidence="1">Glycosyltransferase family 1 protein</fullName>
    </submittedName>
</protein>
<name>A0A832H299_9CYAN</name>
<dbReference type="EMBL" id="DSRD01000362">
    <property type="protein sequence ID" value="HGW93742.1"/>
    <property type="molecule type" value="Genomic_DNA"/>
</dbReference>
<accession>A0A832H299</accession>
<dbReference type="GO" id="GO:0016740">
    <property type="term" value="F:transferase activity"/>
    <property type="evidence" value="ECO:0007669"/>
    <property type="project" value="UniProtKB-KW"/>
</dbReference>
<keyword evidence="1" id="KW-0808">Transferase</keyword>